<proteinExistence type="predicted"/>
<evidence type="ECO:0000313" key="3">
    <source>
        <dbReference type="Proteomes" id="UP000813672"/>
    </source>
</evidence>
<dbReference type="Proteomes" id="UP000813672">
    <property type="component" value="Unassembled WGS sequence"/>
</dbReference>
<feature type="transmembrane region" description="Helical" evidence="1">
    <location>
        <begin position="71"/>
        <end position="91"/>
    </location>
</feature>
<sequence>MTQSIRRFLAPTVPVFTAGSLSLCPTVVFAHDAFGELGPFYSSLLHPLIDPMQAALLIGTMAFLAGRTLAFTRIAFPAFVLMSCLSALAMASDTAPLLPAVAGPFAVLFVGLAATMPRAVRPRLAAFALVAACGALAGVIPDEPGAGNGFQWYAGTVSGIAGLGLLAWFALEAISRHLFPVAPKVAGSWVAAVGVLVTAFSLWGGA</sequence>
<keyword evidence="1" id="KW-1133">Transmembrane helix</keyword>
<protein>
    <recommendedName>
        <fullName evidence="4">HupE/UreJ family protein</fullName>
    </recommendedName>
</protein>
<organism evidence="2 3">
    <name type="scientific">Ruegeria pomeroyi</name>
    <dbReference type="NCBI Taxonomy" id="89184"/>
    <lineage>
        <taxon>Bacteria</taxon>
        <taxon>Pseudomonadati</taxon>
        <taxon>Pseudomonadota</taxon>
        <taxon>Alphaproteobacteria</taxon>
        <taxon>Rhodobacterales</taxon>
        <taxon>Roseobacteraceae</taxon>
        <taxon>Ruegeria</taxon>
    </lineage>
</organism>
<gene>
    <name evidence="2" type="ORF">KBY27_10425</name>
</gene>
<name>A0A9Q3WKR3_9RHOB</name>
<evidence type="ECO:0008006" key="4">
    <source>
        <dbReference type="Google" id="ProtNLM"/>
    </source>
</evidence>
<keyword evidence="1" id="KW-0812">Transmembrane</keyword>
<comment type="caution">
    <text evidence="2">The sequence shown here is derived from an EMBL/GenBank/DDBJ whole genome shotgun (WGS) entry which is preliminary data.</text>
</comment>
<feature type="transmembrane region" description="Helical" evidence="1">
    <location>
        <begin position="152"/>
        <end position="174"/>
    </location>
</feature>
<reference evidence="2" key="1">
    <citation type="journal article" date="2021" name="Environ. Microbiol.">
        <title>Cryptic niche differentiation of novel sediment ecotypes of Rugeria pomeroyi correlates with nitrate respiration.</title>
        <authorList>
            <person name="Lin X."/>
            <person name="McNichol J."/>
            <person name="Chu X."/>
            <person name="Qian Y."/>
            <person name="Luo H."/>
        </authorList>
    </citation>
    <scope>NUCLEOTIDE SEQUENCE</scope>
    <source>
        <strain evidence="2">SZCCDBB064</strain>
    </source>
</reference>
<dbReference type="RefSeq" id="WP_234219738.1">
    <property type="nucleotide sequence ID" value="NZ_JAGQAF010000005.1"/>
</dbReference>
<feature type="transmembrane region" description="Helical" evidence="1">
    <location>
        <begin position="97"/>
        <end position="117"/>
    </location>
</feature>
<dbReference type="EMBL" id="JAGQAF010000005">
    <property type="protein sequence ID" value="MCE8537876.1"/>
    <property type="molecule type" value="Genomic_DNA"/>
</dbReference>
<feature type="transmembrane region" description="Helical" evidence="1">
    <location>
        <begin position="186"/>
        <end position="204"/>
    </location>
</feature>
<evidence type="ECO:0000313" key="2">
    <source>
        <dbReference type="EMBL" id="MCE8537876.1"/>
    </source>
</evidence>
<accession>A0A9Q3WKR3</accession>
<dbReference type="AlphaFoldDB" id="A0A9Q3WKR3"/>
<keyword evidence="1" id="KW-0472">Membrane</keyword>
<evidence type="ECO:0000256" key="1">
    <source>
        <dbReference type="SAM" id="Phobius"/>
    </source>
</evidence>
<feature type="transmembrane region" description="Helical" evidence="1">
    <location>
        <begin position="40"/>
        <end position="64"/>
    </location>
</feature>
<feature type="transmembrane region" description="Helical" evidence="1">
    <location>
        <begin position="124"/>
        <end position="140"/>
    </location>
</feature>